<evidence type="ECO:0000313" key="2">
    <source>
        <dbReference type="Proteomes" id="UP000789920"/>
    </source>
</evidence>
<dbReference type="EMBL" id="CAJVQC010047160">
    <property type="protein sequence ID" value="CAG8784259.1"/>
    <property type="molecule type" value="Genomic_DNA"/>
</dbReference>
<protein>
    <submittedName>
        <fullName evidence="1">17480_t:CDS:1</fullName>
    </submittedName>
</protein>
<sequence>METTIEQNIDTVIFSLLEIKKKIKVVPNQSATTCHDCKKLKKNCRSTFKKYNKGLSLVENIVKLQKEVEETNSEYFKLNKKYIALKEKYEPAND</sequence>
<keyword evidence="2" id="KW-1185">Reference proteome</keyword>
<reference evidence="1" key="1">
    <citation type="submission" date="2021-06" db="EMBL/GenBank/DDBJ databases">
        <authorList>
            <person name="Kallberg Y."/>
            <person name="Tangrot J."/>
            <person name="Rosling A."/>
        </authorList>
    </citation>
    <scope>NUCLEOTIDE SEQUENCE</scope>
    <source>
        <strain evidence="1">MA461A</strain>
    </source>
</reference>
<accession>A0ACA9RB78</accession>
<feature type="non-terminal residue" evidence="1">
    <location>
        <position position="1"/>
    </location>
</feature>
<gene>
    <name evidence="1" type="ORF">RPERSI_LOCUS18043</name>
</gene>
<evidence type="ECO:0000313" key="1">
    <source>
        <dbReference type="EMBL" id="CAG8784259.1"/>
    </source>
</evidence>
<organism evidence="1 2">
    <name type="scientific">Racocetra persica</name>
    <dbReference type="NCBI Taxonomy" id="160502"/>
    <lineage>
        <taxon>Eukaryota</taxon>
        <taxon>Fungi</taxon>
        <taxon>Fungi incertae sedis</taxon>
        <taxon>Mucoromycota</taxon>
        <taxon>Glomeromycotina</taxon>
        <taxon>Glomeromycetes</taxon>
        <taxon>Diversisporales</taxon>
        <taxon>Gigasporaceae</taxon>
        <taxon>Racocetra</taxon>
    </lineage>
</organism>
<proteinExistence type="predicted"/>
<name>A0ACA9RB78_9GLOM</name>
<comment type="caution">
    <text evidence="1">The sequence shown here is derived from an EMBL/GenBank/DDBJ whole genome shotgun (WGS) entry which is preliminary data.</text>
</comment>
<dbReference type="Proteomes" id="UP000789920">
    <property type="component" value="Unassembled WGS sequence"/>
</dbReference>